<gene>
    <name evidence="1" type="ORF">EJ997_08195</name>
</gene>
<reference evidence="1 2" key="1">
    <citation type="submission" date="2018-12" db="EMBL/GenBank/DDBJ databases">
        <title>Complete genome sequence of Flaviflexus sp. H23T48.</title>
        <authorList>
            <person name="Bae J.-W."/>
            <person name="Lee J.-Y."/>
        </authorList>
    </citation>
    <scope>NUCLEOTIDE SEQUENCE [LARGE SCALE GENOMIC DNA]</scope>
    <source>
        <strain evidence="1 2">H23T48</strain>
    </source>
</reference>
<accession>A0A3S9PY42</accession>
<dbReference type="SUPFAM" id="SSF55961">
    <property type="entry name" value="Bet v1-like"/>
    <property type="match status" value="1"/>
</dbReference>
<proteinExistence type="predicted"/>
<organism evidence="1 2">
    <name type="scientific">Flaviflexus ciconiae</name>
    <dbReference type="NCBI Taxonomy" id="2496867"/>
    <lineage>
        <taxon>Bacteria</taxon>
        <taxon>Bacillati</taxon>
        <taxon>Actinomycetota</taxon>
        <taxon>Actinomycetes</taxon>
        <taxon>Actinomycetales</taxon>
        <taxon>Actinomycetaceae</taxon>
        <taxon>Flaviflexus</taxon>
    </lineage>
</organism>
<dbReference type="Gene3D" id="3.30.530.20">
    <property type="match status" value="1"/>
</dbReference>
<dbReference type="EMBL" id="CP034593">
    <property type="protein sequence ID" value="AZQ77313.1"/>
    <property type="molecule type" value="Genomic_DNA"/>
</dbReference>
<name>A0A3S9PY42_9ACTO</name>
<dbReference type="InterPro" id="IPR023393">
    <property type="entry name" value="START-like_dom_sf"/>
</dbReference>
<protein>
    <recommendedName>
        <fullName evidence="3">SRPBCC family protein</fullName>
    </recommendedName>
</protein>
<dbReference type="RefSeq" id="WP_126704117.1">
    <property type="nucleotide sequence ID" value="NZ_CP034593.1"/>
</dbReference>
<evidence type="ECO:0000313" key="1">
    <source>
        <dbReference type="EMBL" id="AZQ77313.1"/>
    </source>
</evidence>
<dbReference type="Proteomes" id="UP000280344">
    <property type="component" value="Chromosome"/>
</dbReference>
<dbReference type="KEGG" id="flh:EJ997_08195"/>
<keyword evidence="2" id="KW-1185">Reference proteome</keyword>
<sequence>MDIRDRIAQLNTDTVLDGNVLHLSLATDLPPSILWPYLTDPVLLRAWSPYVPDRVLTFEESVLARENSADEPYLSQIMEIKAEETLAHTWGDDTVRWSLTNPGITCDMTLQEPKYASYYAAGWQVCLAVLQALLEGDKQERIIGMDAMKYGWPELQKKYQAELPGQEAAPDEG</sequence>
<evidence type="ECO:0008006" key="3">
    <source>
        <dbReference type="Google" id="ProtNLM"/>
    </source>
</evidence>
<dbReference type="OrthoDB" id="9803476at2"/>
<dbReference type="AlphaFoldDB" id="A0A3S9PY42"/>
<evidence type="ECO:0000313" key="2">
    <source>
        <dbReference type="Proteomes" id="UP000280344"/>
    </source>
</evidence>